<dbReference type="Pfam" id="PF01502">
    <property type="entry name" value="PRA-CH"/>
    <property type="match status" value="1"/>
</dbReference>
<gene>
    <name evidence="11" type="primary">hisI</name>
    <name evidence="13" type="ORF">ND2E_3785</name>
</gene>
<dbReference type="PATRIC" id="fig|28229.4.peg.2936"/>
<comment type="pathway">
    <text evidence="3 11">Amino-acid biosynthesis; L-histidine biosynthesis; L-histidine from 5-phospho-alpha-D-ribose 1-diphosphate: step 3/9.</text>
</comment>
<keyword evidence="11" id="KW-0479">Metal-binding</keyword>
<evidence type="ECO:0000313" key="13">
    <source>
        <dbReference type="EMBL" id="KGJ89594.1"/>
    </source>
</evidence>
<feature type="binding site" evidence="11">
    <location>
        <position position="100"/>
    </location>
    <ligand>
        <name>Mg(2+)</name>
        <dbReference type="ChEBI" id="CHEBI:18420"/>
    </ligand>
</feature>
<comment type="caution">
    <text evidence="13">The sequence shown here is derived from an EMBL/GenBank/DDBJ whole genome shotgun (WGS) entry which is preliminary data.</text>
</comment>
<dbReference type="GO" id="GO:0005737">
    <property type="term" value="C:cytoplasm"/>
    <property type="evidence" value="ECO:0007669"/>
    <property type="project" value="UniProtKB-SubCell"/>
</dbReference>
<evidence type="ECO:0000313" key="14">
    <source>
        <dbReference type="Proteomes" id="UP000029843"/>
    </source>
</evidence>
<feature type="binding site" evidence="11">
    <location>
        <position position="120"/>
    </location>
    <ligand>
        <name>Zn(2+)</name>
        <dbReference type="ChEBI" id="CHEBI:29105"/>
        <note>ligand shared between dimeric partners</note>
    </ligand>
</feature>
<comment type="pathway">
    <text evidence="4">Amino-acid biosynthesis; L-histidine biosynthesis; L-histidine from 5-phospho-alpha-D-ribose 1-diphosphate: step 2/9.</text>
</comment>
<dbReference type="EC" id="3.5.4.19" evidence="11"/>
<comment type="cofactor">
    <cofactor evidence="11">
        <name>Zn(2+)</name>
        <dbReference type="ChEBI" id="CHEBI:29105"/>
    </cofactor>
    <text evidence="11">Binds 1 zinc ion per subunit.</text>
</comment>
<feature type="binding site" evidence="11">
    <location>
        <position position="113"/>
    </location>
    <ligand>
        <name>Zn(2+)</name>
        <dbReference type="ChEBI" id="CHEBI:29105"/>
        <note>ligand shared between dimeric partners</note>
    </ligand>
</feature>
<evidence type="ECO:0000256" key="8">
    <source>
        <dbReference type="ARBA" id="ARBA00022605"/>
    </source>
</evidence>
<evidence type="ECO:0000256" key="10">
    <source>
        <dbReference type="ARBA" id="ARBA00023102"/>
    </source>
</evidence>
<dbReference type="GO" id="GO:0004636">
    <property type="term" value="F:phosphoribosyl-ATP diphosphatase activity"/>
    <property type="evidence" value="ECO:0007669"/>
    <property type="project" value="UniProtKB-EC"/>
</dbReference>
<evidence type="ECO:0000256" key="1">
    <source>
        <dbReference type="ARBA" id="ARBA00000024"/>
    </source>
</evidence>
<reference evidence="13 14" key="1">
    <citation type="submission" date="2014-08" db="EMBL/GenBank/DDBJ databases">
        <title>Genomic and Phenotypic Diversity of Colwellia psychrerythraea strains from Disparate Marine Basins.</title>
        <authorList>
            <person name="Techtmann S.M."/>
            <person name="Stelling S.C."/>
            <person name="Utturkar S.M."/>
            <person name="Alshibli N."/>
            <person name="Harris A."/>
            <person name="Brown S.D."/>
            <person name="Hazen T.C."/>
        </authorList>
    </citation>
    <scope>NUCLEOTIDE SEQUENCE [LARGE SCALE GENOMIC DNA]</scope>
    <source>
        <strain evidence="13 14">ND2E</strain>
    </source>
</reference>
<dbReference type="Gene3D" id="3.10.20.810">
    <property type="entry name" value="Phosphoribosyl-AMP cyclohydrolase"/>
    <property type="match status" value="1"/>
</dbReference>
<evidence type="ECO:0000256" key="4">
    <source>
        <dbReference type="ARBA" id="ARBA00005204"/>
    </source>
</evidence>
<keyword evidence="11" id="KW-0460">Magnesium</keyword>
<dbReference type="InterPro" id="IPR002496">
    <property type="entry name" value="PRib_AMP_CycHydrolase_dom"/>
</dbReference>
<dbReference type="GO" id="GO:0000105">
    <property type="term" value="P:L-histidine biosynthetic process"/>
    <property type="evidence" value="ECO:0007669"/>
    <property type="project" value="UniProtKB-UniRule"/>
</dbReference>
<dbReference type="InterPro" id="IPR038019">
    <property type="entry name" value="PRib_AMP_CycHydrolase_sf"/>
</dbReference>
<dbReference type="NCBIfam" id="NF000768">
    <property type="entry name" value="PRK00051.1"/>
    <property type="match status" value="1"/>
</dbReference>
<evidence type="ECO:0000256" key="6">
    <source>
        <dbReference type="ARBA" id="ARBA00008299"/>
    </source>
</evidence>
<evidence type="ECO:0000256" key="9">
    <source>
        <dbReference type="ARBA" id="ARBA00022801"/>
    </source>
</evidence>
<comment type="catalytic activity">
    <reaction evidence="1 11">
        <text>1-(5-phospho-beta-D-ribosyl)-5'-AMP + H2O = 1-(5-phospho-beta-D-ribosyl)-5-[(5-phospho-beta-D-ribosylamino)methylideneamino]imidazole-4-carboxamide</text>
        <dbReference type="Rhea" id="RHEA:20049"/>
        <dbReference type="ChEBI" id="CHEBI:15377"/>
        <dbReference type="ChEBI" id="CHEBI:58435"/>
        <dbReference type="ChEBI" id="CHEBI:59457"/>
        <dbReference type="EC" id="3.5.4.19"/>
    </reaction>
</comment>
<dbReference type="RefSeq" id="WP_033094616.1">
    <property type="nucleotide sequence ID" value="NZ_JQED01000040.1"/>
</dbReference>
<dbReference type="AlphaFoldDB" id="A0A099KFR0"/>
<evidence type="ECO:0000259" key="12">
    <source>
        <dbReference type="Pfam" id="PF01502"/>
    </source>
</evidence>
<feature type="domain" description="Phosphoribosyl-AMP cyclohydrolase" evidence="12">
    <location>
        <begin position="49"/>
        <end position="122"/>
    </location>
</feature>
<keyword evidence="8 11" id="KW-0028">Amino-acid biosynthesis</keyword>
<evidence type="ECO:0000256" key="11">
    <source>
        <dbReference type="HAMAP-Rule" id="MF_01021"/>
    </source>
</evidence>
<evidence type="ECO:0000256" key="7">
    <source>
        <dbReference type="ARBA" id="ARBA00022490"/>
    </source>
</evidence>
<dbReference type="OrthoDB" id="9795769at2"/>
<feature type="binding site" evidence="11">
    <location>
        <position position="96"/>
    </location>
    <ligand>
        <name>Mg(2+)</name>
        <dbReference type="ChEBI" id="CHEBI:18420"/>
    </ligand>
</feature>
<evidence type="ECO:0000256" key="2">
    <source>
        <dbReference type="ARBA" id="ARBA00001460"/>
    </source>
</evidence>
<comment type="cofactor">
    <cofactor evidence="11">
        <name>Mg(2+)</name>
        <dbReference type="ChEBI" id="CHEBI:18420"/>
    </cofactor>
    <text evidence="11">Binds 1 Mg(2+) ion per subunit.</text>
</comment>
<name>A0A099KFR0_COLPS</name>
<comment type="similarity">
    <text evidence="11">Belongs to the PRA-CH family.</text>
</comment>
<comment type="similarity">
    <text evidence="6">In the N-terminal section; belongs to the PRA-CH family.</text>
</comment>
<comment type="catalytic activity">
    <reaction evidence="2">
        <text>1-(5-phospho-beta-D-ribosyl)-ATP + H2O = 1-(5-phospho-beta-D-ribosyl)-5'-AMP + diphosphate + H(+)</text>
        <dbReference type="Rhea" id="RHEA:22828"/>
        <dbReference type="ChEBI" id="CHEBI:15377"/>
        <dbReference type="ChEBI" id="CHEBI:15378"/>
        <dbReference type="ChEBI" id="CHEBI:33019"/>
        <dbReference type="ChEBI" id="CHEBI:59457"/>
        <dbReference type="ChEBI" id="CHEBI:73183"/>
        <dbReference type="EC" id="3.6.1.31"/>
    </reaction>
</comment>
<dbReference type="GO" id="GO:0008270">
    <property type="term" value="F:zinc ion binding"/>
    <property type="evidence" value="ECO:0007669"/>
    <property type="project" value="UniProtKB-UniRule"/>
</dbReference>
<comment type="subcellular location">
    <subcellularLocation>
        <location evidence="11">Cytoplasm</location>
    </subcellularLocation>
</comment>
<keyword evidence="9 11" id="KW-0378">Hydrolase</keyword>
<keyword evidence="7 11" id="KW-0963">Cytoplasm</keyword>
<dbReference type="PANTHER" id="PTHR42945:SF1">
    <property type="entry name" value="HISTIDINE BIOSYNTHESIS BIFUNCTIONAL PROTEIN HIS7"/>
    <property type="match status" value="1"/>
</dbReference>
<dbReference type="Proteomes" id="UP000029843">
    <property type="component" value="Unassembled WGS sequence"/>
</dbReference>
<feature type="binding site" evidence="11">
    <location>
        <position position="97"/>
    </location>
    <ligand>
        <name>Zn(2+)</name>
        <dbReference type="ChEBI" id="CHEBI:29105"/>
        <note>ligand shared between dimeric partners</note>
    </ligand>
</feature>
<dbReference type="UniPathway" id="UPA00031">
    <property type="reaction ID" value="UER00008"/>
</dbReference>
<keyword evidence="11" id="KW-0862">Zinc</keyword>
<evidence type="ECO:0000256" key="3">
    <source>
        <dbReference type="ARBA" id="ARBA00005169"/>
    </source>
</evidence>
<organism evidence="13 14">
    <name type="scientific">Colwellia psychrerythraea</name>
    <name type="common">Vibrio psychroerythus</name>
    <dbReference type="NCBI Taxonomy" id="28229"/>
    <lineage>
        <taxon>Bacteria</taxon>
        <taxon>Pseudomonadati</taxon>
        <taxon>Pseudomonadota</taxon>
        <taxon>Gammaproteobacteria</taxon>
        <taxon>Alteromonadales</taxon>
        <taxon>Colwelliaceae</taxon>
        <taxon>Colwellia</taxon>
    </lineage>
</organism>
<feature type="binding site" evidence="11">
    <location>
        <position position="98"/>
    </location>
    <ligand>
        <name>Mg(2+)</name>
        <dbReference type="ChEBI" id="CHEBI:18420"/>
    </ligand>
</feature>
<proteinExistence type="inferred from homology"/>
<dbReference type="PANTHER" id="PTHR42945">
    <property type="entry name" value="HISTIDINE BIOSYNTHESIS BIFUNCTIONAL PROTEIN"/>
    <property type="match status" value="1"/>
</dbReference>
<evidence type="ECO:0000256" key="5">
    <source>
        <dbReference type="ARBA" id="ARBA00007731"/>
    </source>
</evidence>
<dbReference type="GO" id="GO:0004635">
    <property type="term" value="F:phosphoribosyl-AMP cyclohydrolase activity"/>
    <property type="evidence" value="ECO:0007669"/>
    <property type="project" value="UniProtKB-UniRule"/>
</dbReference>
<keyword evidence="10 11" id="KW-0368">Histidine biosynthesis</keyword>
<comment type="subunit">
    <text evidence="11">Homodimer.</text>
</comment>
<comment type="similarity">
    <text evidence="5">In the C-terminal section; belongs to the PRA-PH family.</text>
</comment>
<dbReference type="EMBL" id="JQED01000040">
    <property type="protein sequence ID" value="KGJ89594.1"/>
    <property type="molecule type" value="Genomic_DNA"/>
</dbReference>
<dbReference type="InterPro" id="IPR026660">
    <property type="entry name" value="PRA-CH"/>
</dbReference>
<accession>A0A099KFR0</accession>
<sequence length="146" mass="16548">MLNDFYLSLETLIEDDFVALPDCIEHLAFNDQGLIPVIAQCQITKDVLMHAWMNRAALDKTITTGRMTYWSRSRNDFWVKGETSGHTQQLVTMRFDCDGDTILCLVTQSGAACHTGRSNCFYLQVDSDCHTVQLHTPPQNMEIADD</sequence>
<dbReference type="HAMAP" id="MF_01021">
    <property type="entry name" value="HisI"/>
    <property type="match status" value="1"/>
</dbReference>
<dbReference type="FunFam" id="3.10.20.810:FF:000001">
    <property type="entry name" value="Histidine biosynthesis bifunctional protein HisIE"/>
    <property type="match status" value="1"/>
</dbReference>
<dbReference type="GO" id="GO:0000287">
    <property type="term" value="F:magnesium ion binding"/>
    <property type="evidence" value="ECO:0007669"/>
    <property type="project" value="UniProtKB-UniRule"/>
</dbReference>
<comment type="function">
    <text evidence="11">Catalyzes the hydrolysis of the adenine ring of phosphoribosyl-AMP.</text>
</comment>
<dbReference type="SUPFAM" id="SSF141734">
    <property type="entry name" value="HisI-like"/>
    <property type="match status" value="1"/>
</dbReference>
<protein>
    <recommendedName>
        <fullName evidence="11">Phosphoribosyl-AMP cyclohydrolase</fullName>
        <shortName evidence="11">PRA-CH</shortName>
        <ecNumber evidence="11">3.5.4.19</ecNumber>
    </recommendedName>
</protein>